<organism evidence="4">
    <name type="scientific">Tanacetum cinerariifolium</name>
    <name type="common">Dalmatian daisy</name>
    <name type="synonym">Chrysanthemum cinerariifolium</name>
    <dbReference type="NCBI Taxonomy" id="118510"/>
    <lineage>
        <taxon>Eukaryota</taxon>
        <taxon>Viridiplantae</taxon>
        <taxon>Streptophyta</taxon>
        <taxon>Embryophyta</taxon>
        <taxon>Tracheophyta</taxon>
        <taxon>Spermatophyta</taxon>
        <taxon>Magnoliopsida</taxon>
        <taxon>eudicotyledons</taxon>
        <taxon>Gunneridae</taxon>
        <taxon>Pentapetalae</taxon>
        <taxon>asterids</taxon>
        <taxon>campanulids</taxon>
        <taxon>Asterales</taxon>
        <taxon>Asteraceae</taxon>
        <taxon>Asteroideae</taxon>
        <taxon>Anthemideae</taxon>
        <taxon>Anthemidinae</taxon>
        <taxon>Tanacetum</taxon>
    </lineage>
</organism>
<feature type="domain" description="GAG-pre-integrase" evidence="2">
    <location>
        <begin position="741"/>
        <end position="813"/>
    </location>
</feature>
<feature type="domain" description="Reverse transcriptase Ty1/copia-type" evidence="1">
    <location>
        <begin position="1008"/>
        <end position="1124"/>
    </location>
</feature>
<sequence length="1347" mass="153227">MSFTKIERIATRRIANDIKAIAVYEAKNPCGSRLNRSGQFRFRIDSKSLNKVYVIVVLDLSKVAIPLFSLWDKDLLKSKDPQVVVAAAKLPILNPNEFDRWKMRIEPYFLLTNYSLWEVILNGDSPTPTRIVDGVVQVIAPTTAEQRLAKKNELKARGTLLIALPDKHQLKFNIHKDAKSLIEVIKKRFGGNKETKKVQKTLLKHQYEKFSGTSLESLDQINDRLQKLISQLEILGETISQEDINLKFLRSLPSEWKTHTFIWRNKTDLEEQSLDDLFNNLKIYEAEVKGSSTSIQNTQNIAFVSSNNTDSANESVNVVLSVSVASSKALISTLPNVDSLSDVVIYSFFASQSNSPQLDNEELKQINVDDLEEMDLKWVSCYSSSLYWNFYAPKPDLVFNNAPNASETVTNIESSSNKPRKYMSKTLTLDAPIIEDWTFDSEDEIENESVPKQELRSFVLTSEHVKTPRESVKKVEHSKQAKNLRINNQKSKGHKNSWNKKACFVCKSLNHLIKDCDFYEKQIFQKPMWNHAMRVNHHNSVMMTHLHSNRNVVPTSVLTRLRLVSLNAARPVSTAVPQSTSLRPVKHVVNKAYSPIKRLYRPATKYSNFNKQVTTIKVNKGNPHQALKDKDVINSGCSRHITKNISYLSDFKEINGGYVAFGGNPKGGKITGKGKIKTVKLDFDDVYFVNELKFNLFSVLQMCDKKNNVLFIDTECVVLSSNYKLPDENHVLLRAPRENNMYNVDIKNVVPLGDLTYLFVKATLDESNIWHIRLGHISFKTMNKLVKVNLVRGLPSKIFENNHTCVACKKGKQHRASCKFDGKADEGFLVGYFVNSKEFRVFNSRTRIVQETLHINFLENEPNVAGSGPKWLFDIDTFTKSMNYQPVVTRNQANDNASIQENFDVGVRDLRAEFEIFSSNSTNRVNAINTHVTAAGPNLNYRTNSFNTASPADTAVSPNFRVAKKSSFVDLSNYPDDPDMPALEDIVYSNDEEDVGVEADLSNLETNIYGHTQEEGIDYDEVFAPVVRIEGIWLFLAYASFMGFMVYQMDVKSAFLYETIKEEVYLCQTPRFEDLDYPDKIYKVVKALYGLHQAPKAWYETLANYLLENDFQRGKIDQTLFIKKLMKDKFQMSSIGELTFFLGLQVKKKDDRIFISQEKYVAEILRKFGFADVKSASTPIETEKPLLKDPDGEDVDNVVATSSTKAKYVVTTSCCAQVLWIQNYKELASPKQTALGKDKSNPFMADFLNAHAIQYTLVVNPTIYVSCIKQFWASATIKKVNDVVQLRTLIDKKKVVVTEDVIRQDLHLDDADGVECLPNEEIFIELACMGYEKPPSKLTFYKAFFSA</sequence>
<name>A0A6L2JSA7_TANCI</name>
<dbReference type="PANTHER" id="PTHR35317">
    <property type="entry name" value="OS04G0629600 PROTEIN"/>
    <property type="match status" value="1"/>
</dbReference>
<proteinExistence type="predicted"/>
<evidence type="ECO:0000259" key="2">
    <source>
        <dbReference type="Pfam" id="PF13976"/>
    </source>
</evidence>
<dbReference type="PANTHER" id="PTHR35317:SF23">
    <property type="entry name" value="OS04G0629600 PROTEIN"/>
    <property type="match status" value="1"/>
</dbReference>
<dbReference type="Pfam" id="PF07727">
    <property type="entry name" value="RVT_2"/>
    <property type="match status" value="1"/>
</dbReference>
<evidence type="ECO:0000259" key="1">
    <source>
        <dbReference type="Pfam" id="PF07727"/>
    </source>
</evidence>
<reference evidence="4" key="1">
    <citation type="journal article" date="2019" name="Sci. Rep.">
        <title>Draft genome of Tanacetum cinerariifolium, the natural source of mosquito coil.</title>
        <authorList>
            <person name="Yamashiro T."/>
            <person name="Shiraishi A."/>
            <person name="Satake H."/>
            <person name="Nakayama K."/>
        </authorList>
    </citation>
    <scope>NUCLEOTIDE SEQUENCE</scope>
</reference>
<dbReference type="Pfam" id="PF14223">
    <property type="entry name" value="Retrotran_gag_2"/>
    <property type="match status" value="1"/>
</dbReference>
<dbReference type="Pfam" id="PF13976">
    <property type="entry name" value="gag_pre-integrs"/>
    <property type="match status" value="1"/>
</dbReference>
<evidence type="ECO:0000259" key="3">
    <source>
        <dbReference type="Pfam" id="PF22936"/>
    </source>
</evidence>
<dbReference type="Pfam" id="PF22936">
    <property type="entry name" value="Pol_BBD"/>
    <property type="match status" value="1"/>
</dbReference>
<dbReference type="InterPro" id="IPR025724">
    <property type="entry name" value="GAG-pre-integrase_dom"/>
</dbReference>
<feature type="domain" description="Retrovirus-related Pol polyprotein from transposon TNT 1-94-like beta-barrel" evidence="3">
    <location>
        <begin position="633"/>
        <end position="705"/>
    </location>
</feature>
<evidence type="ECO:0000313" key="4">
    <source>
        <dbReference type="EMBL" id="GEU39978.1"/>
    </source>
</evidence>
<dbReference type="InterPro" id="IPR054722">
    <property type="entry name" value="PolX-like_BBD"/>
</dbReference>
<comment type="caution">
    <text evidence="4">The sequence shown here is derived from an EMBL/GenBank/DDBJ whole genome shotgun (WGS) entry which is preliminary data.</text>
</comment>
<accession>A0A6L2JSA7</accession>
<protein>
    <submittedName>
        <fullName evidence="4">Retrovirus-related Pol polyprotein from transposon TNT 1-94</fullName>
    </submittedName>
</protein>
<gene>
    <name evidence="4" type="ORF">Tci_011956</name>
</gene>
<dbReference type="InterPro" id="IPR013103">
    <property type="entry name" value="RVT_2"/>
</dbReference>
<dbReference type="EMBL" id="BKCJ010001242">
    <property type="protein sequence ID" value="GEU39978.1"/>
    <property type="molecule type" value="Genomic_DNA"/>
</dbReference>